<dbReference type="NCBIfam" id="TIGR01640">
    <property type="entry name" value="F_box_assoc_1"/>
    <property type="match status" value="1"/>
</dbReference>
<dbReference type="InterPro" id="IPR001810">
    <property type="entry name" value="F-box_dom"/>
</dbReference>
<dbReference type="InterPro" id="IPR006527">
    <property type="entry name" value="F-box-assoc_dom_typ1"/>
</dbReference>
<comment type="caution">
    <text evidence="2">The sequence shown here is derived from an EMBL/GenBank/DDBJ whole genome shotgun (WGS) entry which is preliminary data.</text>
</comment>
<feature type="domain" description="F-box" evidence="1">
    <location>
        <begin position="322"/>
        <end position="374"/>
    </location>
</feature>
<evidence type="ECO:0000259" key="1">
    <source>
        <dbReference type="PROSITE" id="PS50181"/>
    </source>
</evidence>
<dbReference type="Proteomes" id="UP000824890">
    <property type="component" value="Unassembled WGS sequence"/>
</dbReference>
<dbReference type="EMBL" id="JAGKQM010000017">
    <property type="protein sequence ID" value="KAH0866878.1"/>
    <property type="molecule type" value="Genomic_DNA"/>
</dbReference>
<evidence type="ECO:0000313" key="3">
    <source>
        <dbReference type="Proteomes" id="UP000824890"/>
    </source>
</evidence>
<dbReference type="PROSITE" id="PS50181">
    <property type="entry name" value="FBOX"/>
    <property type="match status" value="1"/>
</dbReference>
<keyword evidence="3" id="KW-1185">Reference proteome</keyword>
<protein>
    <recommendedName>
        <fullName evidence="1">F-box domain-containing protein</fullName>
    </recommendedName>
</protein>
<dbReference type="InterPro" id="IPR039762">
    <property type="entry name" value="Nmd2/UPF2"/>
</dbReference>
<organism evidence="2 3">
    <name type="scientific">Brassica napus</name>
    <name type="common">Rape</name>
    <dbReference type="NCBI Taxonomy" id="3708"/>
    <lineage>
        <taxon>Eukaryota</taxon>
        <taxon>Viridiplantae</taxon>
        <taxon>Streptophyta</taxon>
        <taxon>Embryophyta</taxon>
        <taxon>Tracheophyta</taxon>
        <taxon>Spermatophyta</taxon>
        <taxon>Magnoliopsida</taxon>
        <taxon>eudicotyledons</taxon>
        <taxon>Gunneridae</taxon>
        <taxon>Pentapetalae</taxon>
        <taxon>rosids</taxon>
        <taxon>malvids</taxon>
        <taxon>Brassicales</taxon>
        <taxon>Brassicaceae</taxon>
        <taxon>Brassiceae</taxon>
        <taxon>Brassica</taxon>
    </lineage>
</organism>
<dbReference type="PANTHER" id="PTHR12839:SF7">
    <property type="entry name" value="REGULATOR OF NONSENSE TRANSCRIPTS 2"/>
    <property type="match status" value="1"/>
</dbReference>
<dbReference type="PANTHER" id="PTHR12839">
    <property type="entry name" value="NONSENSE-MEDIATED MRNA DECAY PROTEIN 2 UP-FRAMESHIFT SUPPRESSOR 2"/>
    <property type="match status" value="1"/>
</dbReference>
<dbReference type="InterPro" id="IPR017451">
    <property type="entry name" value="F-box-assoc_interact_dom"/>
</dbReference>
<gene>
    <name evidence="2" type="ORF">HID58_073900</name>
</gene>
<dbReference type="Pfam" id="PF00646">
    <property type="entry name" value="F-box"/>
    <property type="match status" value="1"/>
</dbReference>
<dbReference type="Pfam" id="PF07734">
    <property type="entry name" value="FBA_1"/>
    <property type="match status" value="1"/>
</dbReference>
<proteinExistence type="predicted"/>
<dbReference type="Gene3D" id="1.25.40.180">
    <property type="match status" value="2"/>
</dbReference>
<evidence type="ECO:0000313" key="2">
    <source>
        <dbReference type="EMBL" id="KAH0866878.1"/>
    </source>
</evidence>
<name>A0ABQ7YHU4_BRANA</name>
<accession>A0ABQ7YHU4</accession>
<sequence>MDETRRRRGDEEALARHDAIMALRQLNLNPQRPDSAYLRTLDTSSRKTAELLQDLERMDKEELEKTLDDLRGVNVRTSEAVYAICKAVIMSSNVQAAAQICSLLHQRHKEFSPCLKQSFLKVFSPGNADWFKKSKILLLLLVLYYVGVIRDCDIFVNVIKDITSVERLRDRASIPLYGLDVTEELKNSCKMAFKTYYTALADLLQCENELLVQMDKDSAKLELSGDNASSHEQLKKSCSDLYYFLSILAELLDLQPPAKDGTITESVDVQPRAKDFTTWLAEVWPNHFIPIDLRPSVQADVLGEAAHTSDEQSAKEKDNTSEAYTVPLPFDVMRKILSRCEVEDLVRFRTVNKEINAYNYKLLMHQALEFFIRVDNNHTVQIMNPGTRVLRELETPEDFRGAGAVSSMVHCKGLVLCSFMDAKLAIWNPVLIKARWINPPSGGFTNFDFYGLGYNEPSPDSYKVLRFIHRAQFQNSHFSGDDIQQAEIYEFGTDSWKTVEAKRDWIIESWSKGLSINGRMYWVAWKRLQESSKPVAFILSFDFSTEEFKSIVDCPNNGKGTLRLGSFERDRLSLIQQSVSTRVIEVWVTESNLESFTRKFTMSARIPNLQRHFSHPVYTLGKNNGVMAWCLVEAKAESPMLFDKFVFCELYEEGGLGFESTIVNEREGGDVTLNVGYLYFPSLVPLPIVGSTPTTYCFDWFLN</sequence>
<reference evidence="2 3" key="1">
    <citation type="submission" date="2021-05" db="EMBL/GenBank/DDBJ databases">
        <title>Genome Assembly of Synthetic Allotetraploid Brassica napus Reveals Homoeologous Exchanges between Subgenomes.</title>
        <authorList>
            <person name="Davis J.T."/>
        </authorList>
    </citation>
    <scope>NUCLEOTIDE SEQUENCE [LARGE SCALE GENOMIC DNA]</scope>
    <source>
        <strain evidence="3">cv. Da-Ae</strain>
        <tissue evidence="2">Seedling</tissue>
    </source>
</reference>